<evidence type="ECO:0000313" key="1">
    <source>
        <dbReference type="EMBL" id="MBA8926412.1"/>
    </source>
</evidence>
<dbReference type="EMBL" id="JACJID010000002">
    <property type="protein sequence ID" value="MBA8926412.1"/>
    <property type="molecule type" value="Genomic_DNA"/>
</dbReference>
<proteinExistence type="predicted"/>
<gene>
    <name evidence="1" type="ORF">BC739_003611</name>
</gene>
<keyword evidence="2" id="KW-1185">Reference proteome</keyword>
<evidence type="ECO:0000313" key="2">
    <source>
        <dbReference type="Proteomes" id="UP000517916"/>
    </source>
</evidence>
<dbReference type="Proteomes" id="UP000517916">
    <property type="component" value="Unassembled WGS sequence"/>
</dbReference>
<reference evidence="1 2" key="1">
    <citation type="submission" date="2020-08" db="EMBL/GenBank/DDBJ databases">
        <title>Genomic Encyclopedia of Archaeal and Bacterial Type Strains, Phase II (KMG-II): from individual species to whole genera.</title>
        <authorList>
            <person name="Goeker M."/>
        </authorList>
    </citation>
    <scope>NUCLEOTIDE SEQUENCE [LARGE SCALE GENOMIC DNA]</scope>
    <source>
        <strain evidence="1 2">DSM 43850</strain>
    </source>
</reference>
<comment type="caution">
    <text evidence="1">The sequence shown here is derived from an EMBL/GenBank/DDBJ whole genome shotgun (WGS) entry which is preliminary data.</text>
</comment>
<accession>A0ABR6BHP8</accession>
<sequence>MTIAHRAELNSVIYGLFRAPSLERDVATSMAEAMLARKYFSHGPQAYSQAISQALGQSDPVTADIEPPYGENEVRAFLQLVHEELDKQKPWPAPVDQ</sequence>
<dbReference type="RefSeq" id="WP_182837758.1">
    <property type="nucleotide sequence ID" value="NZ_BAAABQ010000009.1"/>
</dbReference>
<name>A0ABR6BHP8_9PSEU</name>
<organism evidence="1 2">
    <name type="scientific">Kutzneria viridogrisea</name>
    <dbReference type="NCBI Taxonomy" id="47990"/>
    <lineage>
        <taxon>Bacteria</taxon>
        <taxon>Bacillati</taxon>
        <taxon>Actinomycetota</taxon>
        <taxon>Actinomycetes</taxon>
        <taxon>Pseudonocardiales</taxon>
        <taxon>Pseudonocardiaceae</taxon>
        <taxon>Kutzneria</taxon>
    </lineage>
</organism>
<protein>
    <submittedName>
        <fullName evidence="1">Uncharacterized protein</fullName>
    </submittedName>
</protein>